<keyword evidence="2" id="KW-0472">Membrane</keyword>
<keyword evidence="2" id="KW-0812">Transmembrane</keyword>
<protein>
    <submittedName>
        <fullName evidence="4">Anoctamin</fullName>
    </submittedName>
</protein>
<sequence length="120" mass="13615">MRSSLELFQAAAEWIIVLAFFFLNIFLVKETYRALKWRFEKDALNEDFEKVATKLKLCSSFEILIYIVHGPSPTSQTSNSASRRFSSRSKARNASSASRPLKKILYSAHIVETLLVAPAV</sequence>
<evidence type="ECO:0000313" key="4">
    <source>
        <dbReference type="WBParaSite" id="BXY_0438200.1"/>
    </source>
</evidence>
<evidence type="ECO:0000256" key="1">
    <source>
        <dbReference type="SAM" id="MobiDB-lite"/>
    </source>
</evidence>
<evidence type="ECO:0000313" key="3">
    <source>
        <dbReference type="Proteomes" id="UP000095284"/>
    </source>
</evidence>
<feature type="transmembrane region" description="Helical" evidence="2">
    <location>
        <begin position="6"/>
        <end position="28"/>
    </location>
</feature>
<reference evidence="4" key="1">
    <citation type="submission" date="2016-11" db="UniProtKB">
        <authorList>
            <consortium name="WormBaseParasite"/>
        </authorList>
    </citation>
    <scope>IDENTIFICATION</scope>
</reference>
<proteinExistence type="predicted"/>
<dbReference type="WBParaSite" id="BXY_0438200.1">
    <property type="protein sequence ID" value="BXY_0438200.1"/>
    <property type="gene ID" value="BXY_0438200"/>
</dbReference>
<name>A0A1I7RUH2_BURXY</name>
<feature type="region of interest" description="Disordered" evidence="1">
    <location>
        <begin position="70"/>
        <end position="98"/>
    </location>
</feature>
<keyword evidence="2" id="KW-1133">Transmembrane helix</keyword>
<dbReference type="AlphaFoldDB" id="A0A1I7RUH2"/>
<dbReference type="Proteomes" id="UP000095284">
    <property type="component" value="Unplaced"/>
</dbReference>
<evidence type="ECO:0000256" key="2">
    <source>
        <dbReference type="SAM" id="Phobius"/>
    </source>
</evidence>
<organism evidence="3 4">
    <name type="scientific">Bursaphelenchus xylophilus</name>
    <name type="common">Pinewood nematode worm</name>
    <name type="synonym">Aphelenchoides xylophilus</name>
    <dbReference type="NCBI Taxonomy" id="6326"/>
    <lineage>
        <taxon>Eukaryota</taxon>
        <taxon>Metazoa</taxon>
        <taxon>Ecdysozoa</taxon>
        <taxon>Nematoda</taxon>
        <taxon>Chromadorea</taxon>
        <taxon>Rhabditida</taxon>
        <taxon>Tylenchina</taxon>
        <taxon>Tylenchomorpha</taxon>
        <taxon>Aphelenchoidea</taxon>
        <taxon>Aphelenchoididae</taxon>
        <taxon>Bursaphelenchus</taxon>
    </lineage>
</organism>
<accession>A0A1I7RUH2</accession>